<gene>
    <name evidence="1" type="ORF">EZS27_014290</name>
</gene>
<sequence length="59" mass="7078">MDNSVEYIESEQVLETIYPEIMERKFIQNRKIMCNFTAQKCKKIICIIKKNSSNEKTQF</sequence>
<organism evidence="1">
    <name type="scientific">termite gut metagenome</name>
    <dbReference type="NCBI Taxonomy" id="433724"/>
    <lineage>
        <taxon>unclassified sequences</taxon>
        <taxon>metagenomes</taxon>
        <taxon>organismal metagenomes</taxon>
    </lineage>
</organism>
<reference evidence="1" key="1">
    <citation type="submission" date="2019-03" db="EMBL/GenBank/DDBJ databases">
        <title>Single cell metagenomics reveals metabolic interactions within the superorganism composed of flagellate Streblomastix strix and complex community of Bacteroidetes bacteria on its surface.</title>
        <authorList>
            <person name="Treitli S.C."/>
            <person name="Kolisko M."/>
            <person name="Husnik F."/>
            <person name="Keeling P."/>
            <person name="Hampl V."/>
        </authorList>
    </citation>
    <scope>NUCLEOTIDE SEQUENCE</scope>
    <source>
        <strain evidence="1">STM</strain>
    </source>
</reference>
<comment type="caution">
    <text evidence="1">The sequence shown here is derived from an EMBL/GenBank/DDBJ whole genome shotgun (WGS) entry which is preliminary data.</text>
</comment>
<accession>A0A5J4RWS5</accession>
<dbReference type="EMBL" id="SNRY01000681">
    <property type="protein sequence ID" value="KAA6337645.1"/>
    <property type="molecule type" value="Genomic_DNA"/>
</dbReference>
<proteinExistence type="predicted"/>
<evidence type="ECO:0000313" key="1">
    <source>
        <dbReference type="EMBL" id="KAA6337645.1"/>
    </source>
</evidence>
<dbReference type="AlphaFoldDB" id="A0A5J4RWS5"/>
<name>A0A5J4RWS5_9ZZZZ</name>
<protein>
    <submittedName>
        <fullName evidence="1">Uncharacterized protein</fullName>
    </submittedName>
</protein>